<feature type="transmembrane region" description="Helical" evidence="2">
    <location>
        <begin position="53"/>
        <end position="71"/>
    </location>
</feature>
<dbReference type="EMBL" id="JACSPR010000001">
    <property type="protein sequence ID" value="MBD8029195.1"/>
    <property type="molecule type" value="Genomic_DNA"/>
</dbReference>
<keyword evidence="2" id="KW-1133">Transmembrane helix</keyword>
<evidence type="ECO:0000313" key="4">
    <source>
        <dbReference type="Proteomes" id="UP000650224"/>
    </source>
</evidence>
<evidence type="ECO:0000256" key="2">
    <source>
        <dbReference type="SAM" id="Phobius"/>
    </source>
</evidence>
<name>A0A8I0LGT4_9CORY</name>
<gene>
    <name evidence="3" type="ORF">H9627_02430</name>
</gene>
<keyword evidence="4" id="KW-1185">Reference proteome</keyword>
<protein>
    <submittedName>
        <fullName evidence="3">Uncharacterized protein</fullName>
    </submittedName>
</protein>
<feature type="compositionally biased region" description="Basic and acidic residues" evidence="1">
    <location>
        <begin position="1"/>
        <end position="14"/>
    </location>
</feature>
<feature type="transmembrane region" description="Helical" evidence="2">
    <location>
        <begin position="20"/>
        <end position="41"/>
    </location>
</feature>
<sequence length="80" mass="8593">MSSTHNVERREPHSSRTQKYFGGPGIVVMFLAAVVVIGSIILDATTGIESSKYIATVVGIVFLGSVAWKAFRAAPKADQR</sequence>
<organism evidence="3 4">
    <name type="scientific">Corynebacterium gallinarum</name>
    <dbReference type="NCBI Taxonomy" id="2762214"/>
    <lineage>
        <taxon>Bacteria</taxon>
        <taxon>Bacillati</taxon>
        <taxon>Actinomycetota</taxon>
        <taxon>Actinomycetes</taxon>
        <taxon>Mycobacteriales</taxon>
        <taxon>Corynebacteriaceae</taxon>
        <taxon>Corynebacterium</taxon>
    </lineage>
</organism>
<dbReference type="Proteomes" id="UP000650224">
    <property type="component" value="Unassembled WGS sequence"/>
</dbReference>
<accession>A0A8I0LGT4</accession>
<dbReference type="RefSeq" id="WP_191732415.1">
    <property type="nucleotide sequence ID" value="NZ_JACSPR010000001.1"/>
</dbReference>
<evidence type="ECO:0000256" key="1">
    <source>
        <dbReference type="SAM" id="MobiDB-lite"/>
    </source>
</evidence>
<comment type="caution">
    <text evidence="3">The sequence shown here is derived from an EMBL/GenBank/DDBJ whole genome shotgun (WGS) entry which is preliminary data.</text>
</comment>
<keyword evidence="2" id="KW-0812">Transmembrane</keyword>
<proteinExistence type="predicted"/>
<keyword evidence="2" id="KW-0472">Membrane</keyword>
<reference evidence="3 4" key="1">
    <citation type="submission" date="2020-08" db="EMBL/GenBank/DDBJ databases">
        <title>A Genomic Blueprint of the Chicken Gut Microbiome.</title>
        <authorList>
            <person name="Gilroy R."/>
            <person name="Ravi A."/>
            <person name="Getino M."/>
            <person name="Pursley I."/>
            <person name="Horton D.L."/>
            <person name="Alikhan N.-F."/>
            <person name="Baker D."/>
            <person name="Gharbi K."/>
            <person name="Hall N."/>
            <person name="Watson M."/>
            <person name="Adriaenssens E.M."/>
            <person name="Foster-Nyarko E."/>
            <person name="Jarju S."/>
            <person name="Secka A."/>
            <person name="Antonio M."/>
            <person name="Oren A."/>
            <person name="Chaudhuri R."/>
            <person name="La Ragione R.M."/>
            <person name="Hildebrand F."/>
            <person name="Pallen M.J."/>
        </authorList>
    </citation>
    <scope>NUCLEOTIDE SEQUENCE [LARGE SCALE GENOMIC DNA]</scope>
    <source>
        <strain evidence="3 4">Sa1YVA5</strain>
    </source>
</reference>
<evidence type="ECO:0000313" key="3">
    <source>
        <dbReference type="EMBL" id="MBD8029195.1"/>
    </source>
</evidence>
<feature type="region of interest" description="Disordered" evidence="1">
    <location>
        <begin position="1"/>
        <end position="21"/>
    </location>
</feature>
<dbReference type="AlphaFoldDB" id="A0A8I0LGT4"/>